<organism evidence="2 3">
    <name type="scientific">Actinomarinicola tropica</name>
    <dbReference type="NCBI Taxonomy" id="2789776"/>
    <lineage>
        <taxon>Bacteria</taxon>
        <taxon>Bacillati</taxon>
        <taxon>Actinomycetota</taxon>
        <taxon>Acidimicrobiia</taxon>
        <taxon>Acidimicrobiales</taxon>
        <taxon>Iamiaceae</taxon>
        <taxon>Actinomarinicola</taxon>
    </lineage>
</organism>
<dbReference type="EMBL" id="CP045851">
    <property type="protein sequence ID" value="QGG96659.1"/>
    <property type="molecule type" value="Genomic_DNA"/>
</dbReference>
<gene>
    <name evidence="2" type="ORF">GH723_17005</name>
</gene>
<proteinExistence type="predicted"/>
<feature type="domain" description="VOC" evidence="1">
    <location>
        <begin position="195"/>
        <end position="302"/>
    </location>
</feature>
<dbReference type="CDD" id="cd07246">
    <property type="entry name" value="VOC_like"/>
    <property type="match status" value="1"/>
</dbReference>
<evidence type="ECO:0000313" key="3">
    <source>
        <dbReference type="Proteomes" id="UP000334019"/>
    </source>
</evidence>
<dbReference type="RefSeq" id="WP_153760763.1">
    <property type="nucleotide sequence ID" value="NZ_CP045851.1"/>
</dbReference>
<dbReference type="PROSITE" id="PS51819">
    <property type="entry name" value="VOC"/>
    <property type="match status" value="2"/>
</dbReference>
<dbReference type="Gene3D" id="3.30.720.110">
    <property type="match status" value="1"/>
</dbReference>
<accession>A0A5Q2RIQ5</accession>
<dbReference type="Proteomes" id="UP000334019">
    <property type="component" value="Chromosome"/>
</dbReference>
<evidence type="ECO:0000313" key="2">
    <source>
        <dbReference type="EMBL" id="QGG96659.1"/>
    </source>
</evidence>
<reference evidence="2 3" key="1">
    <citation type="submission" date="2019-11" db="EMBL/GenBank/DDBJ databases">
        <authorList>
            <person name="He Y."/>
        </authorList>
    </citation>
    <scope>NUCLEOTIDE SEQUENCE [LARGE SCALE GENOMIC DNA]</scope>
    <source>
        <strain evidence="2 3">SCSIO 58843</strain>
    </source>
</reference>
<dbReference type="InterPro" id="IPR004360">
    <property type="entry name" value="Glyas_Fos-R_dOase_dom"/>
</dbReference>
<name>A0A5Q2RIQ5_9ACTN</name>
<dbReference type="Pfam" id="PF18029">
    <property type="entry name" value="Glyoxalase_6"/>
    <property type="match status" value="1"/>
</dbReference>
<dbReference type="InterPro" id="IPR041581">
    <property type="entry name" value="Glyoxalase_6"/>
</dbReference>
<dbReference type="InterPro" id="IPR029068">
    <property type="entry name" value="Glyas_Bleomycin-R_OHBP_Dase"/>
</dbReference>
<dbReference type="InterPro" id="IPR037523">
    <property type="entry name" value="VOC_core"/>
</dbReference>
<dbReference type="PANTHER" id="PTHR33993">
    <property type="entry name" value="GLYOXALASE-RELATED"/>
    <property type="match status" value="1"/>
</dbReference>
<dbReference type="KEGG" id="atq:GH723_17005"/>
<dbReference type="Gene3D" id="3.30.720.120">
    <property type="match status" value="1"/>
</dbReference>
<evidence type="ECO:0000259" key="1">
    <source>
        <dbReference type="PROSITE" id="PS51819"/>
    </source>
</evidence>
<dbReference type="AlphaFoldDB" id="A0A5Q2RIQ5"/>
<dbReference type="Gene3D" id="3.10.180.10">
    <property type="entry name" value="2,3-Dihydroxybiphenyl 1,2-Dioxygenase, domain 1"/>
    <property type="match status" value="1"/>
</dbReference>
<protein>
    <recommendedName>
        <fullName evidence="1">VOC domain-containing protein</fullName>
    </recommendedName>
</protein>
<keyword evidence="3" id="KW-1185">Reference proteome</keyword>
<dbReference type="Pfam" id="PF00903">
    <property type="entry name" value="Glyoxalase"/>
    <property type="match status" value="1"/>
</dbReference>
<dbReference type="PANTHER" id="PTHR33993:SF14">
    <property type="entry name" value="GB|AAF24581.1"/>
    <property type="match status" value="1"/>
</dbReference>
<sequence length="306" mass="33558">MTTDPFEQLREPAVPLAPRATFAAELRRRLAARLGVPDGGSPPVPEIREYTPARYTSLHPMLSCPRAADAVEWYVDVLDAALMEPPLMMDDGRVGHAELRVGNTVFSVADEWPEYDLAGPTETNSVSLMLYVPDVRATYERALARGATAQRPPEPAYGALRATFRDPFGHRWNVGTALEPDDVPVEDVPGRRTGDIGYVTFQVPDGERAQRFYSALFGWDIRPGHLPGGFHIESITPPSGIATVGENGEPSALVYFRVDDIEAAAARVRELGGEVLSVTDYPSGGNAECRDDQGFRFDLFRPKPGY</sequence>
<dbReference type="CDD" id="cd07247">
    <property type="entry name" value="SgaA_N_like"/>
    <property type="match status" value="1"/>
</dbReference>
<dbReference type="SUPFAM" id="SSF54593">
    <property type="entry name" value="Glyoxalase/Bleomycin resistance protein/Dihydroxybiphenyl dioxygenase"/>
    <property type="match status" value="2"/>
</dbReference>
<dbReference type="InterPro" id="IPR052164">
    <property type="entry name" value="Anthracycline_SecMetBiosynth"/>
</dbReference>
<feature type="domain" description="VOC" evidence="1">
    <location>
        <begin position="56"/>
        <end position="177"/>
    </location>
</feature>